<name>A0AAD5L730_9CRUS</name>
<evidence type="ECO:0000313" key="3">
    <source>
        <dbReference type="Proteomes" id="UP000820818"/>
    </source>
</evidence>
<evidence type="ECO:0000256" key="1">
    <source>
        <dbReference type="SAM" id="MobiDB-lite"/>
    </source>
</evidence>
<keyword evidence="3" id="KW-1185">Reference proteome</keyword>
<proteinExistence type="predicted"/>
<accession>A0AAD5L730</accession>
<comment type="caution">
    <text evidence="2">The sequence shown here is derived from an EMBL/GenBank/DDBJ whole genome shotgun (WGS) entry which is preliminary data.</text>
</comment>
<sequence>MLRKNSSLWGQFSRARFWIQASVTFSFSYFLYEPAPIGATFAVKLVAVQDDWMVHGVPCEDESAQLVKIAVKDKLVSFDRISSSIVRVLSQKMGDVMNSTVATRTNQSQVHILTFFSEYSSGTSKRIGISLINSLYRLTLTEDPKDRLVLLDSNIKKITSSVKQEINILRAKIKRIEEERTEAWAQGNVIFTLETKVISLEKQLDRMAEELTDRENEKMTLKEQIKQPKNHFRSP</sequence>
<dbReference type="Proteomes" id="UP000820818">
    <property type="component" value="Linkage Group LG6"/>
</dbReference>
<organism evidence="2 3">
    <name type="scientific">Daphnia sinensis</name>
    <dbReference type="NCBI Taxonomy" id="1820382"/>
    <lineage>
        <taxon>Eukaryota</taxon>
        <taxon>Metazoa</taxon>
        <taxon>Ecdysozoa</taxon>
        <taxon>Arthropoda</taxon>
        <taxon>Crustacea</taxon>
        <taxon>Branchiopoda</taxon>
        <taxon>Diplostraca</taxon>
        <taxon>Cladocera</taxon>
        <taxon>Anomopoda</taxon>
        <taxon>Daphniidae</taxon>
        <taxon>Daphnia</taxon>
        <taxon>Daphnia similis group</taxon>
    </lineage>
</organism>
<feature type="region of interest" description="Disordered" evidence="1">
    <location>
        <begin position="215"/>
        <end position="235"/>
    </location>
</feature>
<protein>
    <submittedName>
        <fullName evidence="2">Uncharacterized protein</fullName>
    </submittedName>
</protein>
<gene>
    <name evidence="2" type="ORF">GHT06_017084</name>
</gene>
<dbReference type="AlphaFoldDB" id="A0AAD5L730"/>
<reference evidence="2 3" key="1">
    <citation type="submission" date="2022-05" db="EMBL/GenBank/DDBJ databases">
        <title>A multi-omics perspective on studying reproductive biology in Daphnia sinensis.</title>
        <authorList>
            <person name="Jia J."/>
        </authorList>
    </citation>
    <scope>NUCLEOTIDE SEQUENCE [LARGE SCALE GENOMIC DNA]</scope>
    <source>
        <strain evidence="2 3">WSL</strain>
    </source>
</reference>
<evidence type="ECO:0000313" key="2">
    <source>
        <dbReference type="EMBL" id="KAI9557261.1"/>
    </source>
</evidence>
<dbReference type="EMBL" id="WJBH02000006">
    <property type="protein sequence ID" value="KAI9557261.1"/>
    <property type="molecule type" value="Genomic_DNA"/>
</dbReference>
<feature type="compositionally biased region" description="Basic and acidic residues" evidence="1">
    <location>
        <begin position="215"/>
        <end position="226"/>
    </location>
</feature>